<dbReference type="InterPro" id="IPR047057">
    <property type="entry name" value="MerR_fam"/>
</dbReference>
<dbReference type="Pfam" id="PF13411">
    <property type="entry name" value="MerR_1"/>
    <property type="match status" value="1"/>
</dbReference>
<reference evidence="3 4" key="1">
    <citation type="submission" date="2018-08" db="EMBL/GenBank/DDBJ databases">
        <title>Draft genome of candidate division NPL-UPA2 bacterium Unc8 that adapted to ultra-basic serpentinizing groundwater.</title>
        <authorList>
            <person name="Ishii S."/>
            <person name="Suzuki S."/>
            <person name="Nealson K.H."/>
        </authorList>
    </citation>
    <scope>NUCLEOTIDE SEQUENCE [LARGE SCALE GENOMIC DNA]</scope>
    <source>
        <strain evidence="3">Unc8</strain>
    </source>
</reference>
<dbReference type="GO" id="GO:0003677">
    <property type="term" value="F:DNA binding"/>
    <property type="evidence" value="ECO:0007669"/>
    <property type="project" value="UniProtKB-KW"/>
</dbReference>
<dbReference type="PROSITE" id="PS50937">
    <property type="entry name" value="HTH_MERR_2"/>
    <property type="match status" value="1"/>
</dbReference>
<dbReference type="EMBL" id="NDHY01000003">
    <property type="protein sequence ID" value="RII00521.1"/>
    <property type="molecule type" value="Genomic_DNA"/>
</dbReference>
<evidence type="ECO:0000313" key="3">
    <source>
        <dbReference type="EMBL" id="RII00521.1"/>
    </source>
</evidence>
<accession>A0A399FWH4</accession>
<dbReference type="Proteomes" id="UP000266287">
    <property type="component" value="Unassembled WGS sequence"/>
</dbReference>
<dbReference type="InterPro" id="IPR000551">
    <property type="entry name" value="MerR-type_HTH_dom"/>
</dbReference>
<dbReference type="InterPro" id="IPR009061">
    <property type="entry name" value="DNA-bd_dom_put_sf"/>
</dbReference>
<dbReference type="PANTHER" id="PTHR30204:SF15">
    <property type="entry name" value="BLL5018 PROTEIN"/>
    <property type="match status" value="1"/>
</dbReference>
<evidence type="ECO:0000256" key="1">
    <source>
        <dbReference type="ARBA" id="ARBA00023125"/>
    </source>
</evidence>
<dbReference type="SUPFAM" id="SSF46955">
    <property type="entry name" value="Putative DNA-binding domain"/>
    <property type="match status" value="1"/>
</dbReference>
<keyword evidence="1" id="KW-0238">DNA-binding</keyword>
<feature type="domain" description="HTH merR-type" evidence="2">
    <location>
        <begin position="10"/>
        <end position="63"/>
    </location>
</feature>
<dbReference type="GO" id="GO:0003700">
    <property type="term" value="F:DNA-binding transcription factor activity"/>
    <property type="evidence" value="ECO:0007669"/>
    <property type="project" value="InterPro"/>
</dbReference>
<organism evidence="3 4">
    <name type="scientific">candidate division NPL-UPA2 bacterium Unc8</name>
    <dbReference type="NCBI Taxonomy" id="1980939"/>
    <lineage>
        <taxon>Bacteria</taxon>
    </lineage>
</organism>
<dbReference type="AlphaFoldDB" id="A0A399FWH4"/>
<comment type="caution">
    <text evidence="3">The sequence shown here is derived from an EMBL/GenBank/DDBJ whole genome shotgun (WGS) entry which is preliminary data.</text>
</comment>
<sequence>MEYEIPNKLFFTISEVSSIAKIKPYILRYWESEFGCLSPDRDKAGRRSYRKKDLEIIFLIKELLHKRKYSIAGAKRSLSRRNREKSEKSSSITAIKKELQSVIKALSD</sequence>
<dbReference type="PANTHER" id="PTHR30204">
    <property type="entry name" value="REDOX-CYCLING DRUG-SENSING TRANSCRIPTIONAL ACTIVATOR SOXR"/>
    <property type="match status" value="1"/>
</dbReference>
<evidence type="ECO:0000313" key="4">
    <source>
        <dbReference type="Proteomes" id="UP000266287"/>
    </source>
</evidence>
<evidence type="ECO:0000259" key="2">
    <source>
        <dbReference type="PROSITE" id="PS50937"/>
    </source>
</evidence>
<dbReference type="Gene3D" id="1.10.1660.10">
    <property type="match status" value="1"/>
</dbReference>
<protein>
    <submittedName>
        <fullName evidence="3">MerR family transcriptional regulator</fullName>
    </submittedName>
</protein>
<gene>
    <name evidence="3" type="ORF">B9J77_01975</name>
</gene>
<proteinExistence type="predicted"/>
<dbReference type="SMART" id="SM00422">
    <property type="entry name" value="HTH_MERR"/>
    <property type="match status" value="1"/>
</dbReference>
<name>A0A399FWH4_UNCN2</name>